<keyword evidence="2" id="KW-1185">Reference proteome</keyword>
<dbReference type="OrthoDB" id="282309at2"/>
<dbReference type="KEGG" id="uam:UABAM_02906"/>
<evidence type="ECO:0000313" key="2">
    <source>
        <dbReference type="Proteomes" id="UP000326354"/>
    </source>
</evidence>
<proteinExistence type="predicted"/>
<sequence>MEKKDIVVSNCCHLRCKMAYLPIPGETDWRTNQSSLSNYWCLRTMTPVGPDDYYVAPEVCQNRRKCYESEELT</sequence>
<organism evidence="1 2">
    <name type="scientific">Uabimicrobium amorphum</name>
    <dbReference type="NCBI Taxonomy" id="2596890"/>
    <lineage>
        <taxon>Bacteria</taxon>
        <taxon>Pseudomonadati</taxon>
        <taxon>Planctomycetota</taxon>
        <taxon>Candidatus Uabimicrobiia</taxon>
        <taxon>Candidatus Uabimicrobiales</taxon>
        <taxon>Candidatus Uabimicrobiaceae</taxon>
        <taxon>Candidatus Uabimicrobium</taxon>
    </lineage>
</organism>
<dbReference type="RefSeq" id="WP_151968690.1">
    <property type="nucleotide sequence ID" value="NZ_AP019860.1"/>
</dbReference>
<protein>
    <submittedName>
        <fullName evidence="1">Uncharacterized protein</fullName>
    </submittedName>
</protein>
<reference evidence="1 2" key="1">
    <citation type="submission" date="2019-08" db="EMBL/GenBank/DDBJ databases">
        <title>Complete genome sequence of Candidatus Uab amorphum.</title>
        <authorList>
            <person name="Shiratori T."/>
            <person name="Suzuki S."/>
            <person name="Kakizawa Y."/>
            <person name="Ishida K."/>
        </authorList>
    </citation>
    <scope>NUCLEOTIDE SEQUENCE [LARGE SCALE GENOMIC DNA]</scope>
    <source>
        <strain evidence="1 2">SRT547</strain>
    </source>
</reference>
<gene>
    <name evidence="1" type="ORF">UABAM_02906</name>
</gene>
<dbReference type="EMBL" id="AP019860">
    <property type="protein sequence ID" value="BBM84545.1"/>
    <property type="molecule type" value="Genomic_DNA"/>
</dbReference>
<name>A0A5S9F3A6_UABAM</name>
<dbReference type="Proteomes" id="UP000326354">
    <property type="component" value="Chromosome"/>
</dbReference>
<evidence type="ECO:0000313" key="1">
    <source>
        <dbReference type="EMBL" id="BBM84545.1"/>
    </source>
</evidence>
<dbReference type="AlphaFoldDB" id="A0A5S9F3A6"/>
<accession>A0A5S9F3A6</accession>